<evidence type="ECO:0000256" key="5">
    <source>
        <dbReference type="ARBA" id="ARBA00021006"/>
    </source>
</evidence>
<dbReference type="EMBL" id="KY914472">
    <property type="protein sequence ID" value="AVC55714.1"/>
    <property type="molecule type" value="Genomic_DNA"/>
</dbReference>
<evidence type="ECO:0000256" key="14">
    <source>
        <dbReference type="ARBA" id="ARBA00023128"/>
    </source>
</evidence>
<dbReference type="GO" id="GO:0042773">
    <property type="term" value="P:ATP synthesis coupled electron transport"/>
    <property type="evidence" value="ECO:0007669"/>
    <property type="project" value="InterPro"/>
</dbReference>
<dbReference type="GO" id="GO:0003954">
    <property type="term" value="F:NADH dehydrogenase activity"/>
    <property type="evidence" value="ECO:0007669"/>
    <property type="project" value="TreeGrafter"/>
</dbReference>
<comment type="similarity">
    <text evidence="3 17">Belongs to the complex I subunit 4 family.</text>
</comment>
<name>A0A343UJG4_9CRUS</name>
<geneLocation type="mitochondrion" evidence="19"/>
<dbReference type="GO" id="GO:0008137">
    <property type="term" value="F:NADH dehydrogenase (ubiquinone) activity"/>
    <property type="evidence" value="ECO:0007669"/>
    <property type="project" value="UniProtKB-UniRule"/>
</dbReference>
<dbReference type="GeneID" id="36275907"/>
<dbReference type="InterPro" id="IPR003918">
    <property type="entry name" value="NADH_UbQ_OxRdtase"/>
</dbReference>
<feature type="transmembrane region" description="Helical" evidence="17">
    <location>
        <begin position="201"/>
        <end position="220"/>
    </location>
</feature>
<keyword evidence="14 17" id="KW-0496">Mitochondrion</keyword>
<comment type="function">
    <text evidence="17">Core subunit of the mitochondrial membrane respiratory chain NADH dehydrogenase (Complex I) which catalyzes electron transfer from NADH through the respiratory chain, using ubiquinone as an electron acceptor. Essential for the catalytic activity and assembly of complex I.</text>
</comment>
<dbReference type="AlphaFoldDB" id="A0A343UJG4"/>
<comment type="function">
    <text evidence="1">Core subunit of the mitochondrial membrane respiratory chain NADH dehydrogenase (Complex I) that is believed to belong to the minimal assembly required for catalysis. Complex I functions in the transfer of electrons from NADH to the respiratory chain. The immediate electron acceptor for the enzyme is believed to be ubiquinone.</text>
</comment>
<evidence type="ECO:0000256" key="4">
    <source>
        <dbReference type="ARBA" id="ARBA00012944"/>
    </source>
</evidence>
<evidence type="ECO:0000256" key="8">
    <source>
        <dbReference type="ARBA" id="ARBA00022692"/>
    </source>
</evidence>
<evidence type="ECO:0000256" key="1">
    <source>
        <dbReference type="ARBA" id="ARBA00003257"/>
    </source>
</evidence>
<feature type="transmembrane region" description="Helical" evidence="17">
    <location>
        <begin position="102"/>
        <end position="122"/>
    </location>
</feature>
<feature type="transmembrane region" description="Helical" evidence="17">
    <location>
        <begin position="226"/>
        <end position="248"/>
    </location>
</feature>
<proteinExistence type="inferred from homology"/>
<evidence type="ECO:0000256" key="10">
    <source>
        <dbReference type="ARBA" id="ARBA00022982"/>
    </source>
</evidence>
<dbReference type="InterPro" id="IPR001750">
    <property type="entry name" value="ND/Mrp_TM"/>
</dbReference>
<evidence type="ECO:0000313" key="19">
    <source>
        <dbReference type="EMBL" id="AVC55714.1"/>
    </source>
</evidence>
<organism evidence="19">
    <name type="scientific">Armillifer grandis</name>
    <dbReference type="NCBI Taxonomy" id="1529463"/>
    <lineage>
        <taxon>Eukaryota</taxon>
        <taxon>Metazoa</taxon>
        <taxon>Ecdysozoa</taxon>
        <taxon>Arthropoda</taxon>
        <taxon>Crustacea</taxon>
        <taxon>Oligostraca</taxon>
        <taxon>Ichthyostraca</taxon>
        <taxon>Pentastomida</taxon>
        <taxon>Porocephalida</taxon>
        <taxon>Armilliferidae</taxon>
        <taxon>Armillifer</taxon>
    </lineage>
</organism>
<dbReference type="RefSeq" id="YP_009469100.1">
    <property type="nucleotide sequence ID" value="NC_037187.1"/>
</dbReference>
<dbReference type="CTD" id="36275907"/>
<feature type="transmembrane region" description="Helical" evidence="17">
    <location>
        <begin position="134"/>
        <end position="156"/>
    </location>
</feature>
<dbReference type="EC" id="7.1.1.2" evidence="4 17"/>
<reference evidence="19" key="1">
    <citation type="journal article" date="2017" name="Mitochondrial DNA Part B Resour">
        <title>The complete mitochondrial genome of the pentastomid Armillifer grandis (Pentastomida) from the Democratic Republic of Congo.</title>
        <authorList>
            <person name="Grau J.H."/>
            <person name="Dunlop J.A."/>
            <person name="Meixner M."/>
            <person name="Tappe D."/>
        </authorList>
    </citation>
    <scope>NUCLEOTIDE SEQUENCE</scope>
</reference>
<evidence type="ECO:0000256" key="2">
    <source>
        <dbReference type="ARBA" id="ARBA00004225"/>
    </source>
</evidence>
<feature type="transmembrane region" description="Helical" evidence="17">
    <location>
        <begin position="269"/>
        <end position="292"/>
    </location>
</feature>
<comment type="catalytic activity">
    <reaction evidence="16 17">
        <text>a ubiquinone + NADH + 5 H(+)(in) = a ubiquinol + NAD(+) + 4 H(+)(out)</text>
        <dbReference type="Rhea" id="RHEA:29091"/>
        <dbReference type="Rhea" id="RHEA-COMP:9565"/>
        <dbReference type="Rhea" id="RHEA-COMP:9566"/>
        <dbReference type="ChEBI" id="CHEBI:15378"/>
        <dbReference type="ChEBI" id="CHEBI:16389"/>
        <dbReference type="ChEBI" id="CHEBI:17976"/>
        <dbReference type="ChEBI" id="CHEBI:57540"/>
        <dbReference type="ChEBI" id="CHEBI:57945"/>
        <dbReference type="EC" id="7.1.1.2"/>
    </reaction>
</comment>
<dbReference type="PANTHER" id="PTHR43507">
    <property type="entry name" value="NADH-UBIQUINONE OXIDOREDUCTASE CHAIN 4"/>
    <property type="match status" value="1"/>
</dbReference>
<feature type="transmembrane region" description="Helical" evidence="17">
    <location>
        <begin position="168"/>
        <end position="189"/>
    </location>
</feature>
<evidence type="ECO:0000256" key="17">
    <source>
        <dbReference type="RuleBase" id="RU003297"/>
    </source>
</evidence>
<keyword evidence="9" id="KW-1278">Translocase</keyword>
<dbReference type="PANTHER" id="PTHR43507:SF20">
    <property type="entry name" value="NADH-UBIQUINONE OXIDOREDUCTASE CHAIN 4"/>
    <property type="match status" value="1"/>
</dbReference>
<dbReference type="GO" id="GO:0048039">
    <property type="term" value="F:ubiquinone binding"/>
    <property type="evidence" value="ECO:0007669"/>
    <property type="project" value="TreeGrafter"/>
</dbReference>
<feature type="transmembrane region" description="Helical" evidence="17">
    <location>
        <begin position="78"/>
        <end position="96"/>
    </location>
</feature>
<comment type="subcellular location">
    <subcellularLocation>
        <location evidence="2 17">Mitochondrion membrane</location>
        <topology evidence="2 17">Multi-pass membrane protein</topology>
    </subcellularLocation>
</comment>
<keyword evidence="10 17" id="KW-0249">Electron transport</keyword>
<evidence type="ECO:0000256" key="12">
    <source>
        <dbReference type="ARBA" id="ARBA00023027"/>
    </source>
</evidence>
<keyword evidence="6 17" id="KW-0813">Transport</keyword>
<dbReference type="GO" id="GO:0015990">
    <property type="term" value="P:electron transport coupled proton transport"/>
    <property type="evidence" value="ECO:0007669"/>
    <property type="project" value="TreeGrafter"/>
</dbReference>
<dbReference type="Pfam" id="PF00361">
    <property type="entry name" value="Proton_antipo_M"/>
    <property type="match status" value="1"/>
</dbReference>
<protein>
    <recommendedName>
        <fullName evidence="5 17">NADH-ubiquinone oxidoreductase chain 4</fullName>
        <ecNumber evidence="4 17">7.1.1.2</ecNumber>
    </recommendedName>
</protein>
<dbReference type="GO" id="GO:0031966">
    <property type="term" value="C:mitochondrial membrane"/>
    <property type="evidence" value="ECO:0007669"/>
    <property type="project" value="UniProtKB-SubCell"/>
</dbReference>
<keyword evidence="8 17" id="KW-0812">Transmembrane</keyword>
<keyword evidence="11 17" id="KW-1133">Transmembrane helix</keyword>
<evidence type="ECO:0000256" key="6">
    <source>
        <dbReference type="ARBA" id="ARBA00022448"/>
    </source>
</evidence>
<evidence type="ECO:0000256" key="16">
    <source>
        <dbReference type="ARBA" id="ARBA00049551"/>
    </source>
</evidence>
<sequence length="420" mass="45998">MLGVMVCLMALVMIGRSVWMVVGVVISGVMMSVMWDLEGESVMWGGWYFDYVSWFLIVMSCLLFFLMIQSSYEYGSVLFVKVVVFMMGFVVLSFLVMDFIVFYVFFEASMLPMVVILAGWGYQLERLSASVYMMMYTVFSSLILLVSLSMSGGWGMKMVDLKVGLGGYVIGFLVVFLVKLPMYGLHVWLPKAHLEASPSGSMILAGVLLKLGGYGLYRVMVYGGELSVDGILSVMGLLGGVMSGGLCLRQVDVKKLMAYSSLSHMCFVIMGYSSGSFISGYGMVVVMVAHGFSSSGLFFLSGIMYKLVGSRSIYMVGFYGSLFVGLIAFLCVFNAAVPPTMGMFGELMIYLGISGYVGGLMWGLGLVSFLIGAYSICLYSVMSRSGGWVGGGEILMVSDYYILLIHYFWFMVGGVMVCLL</sequence>
<keyword evidence="13 17" id="KW-0830">Ubiquinone</keyword>
<feature type="transmembrane region" description="Helical" evidence="17">
    <location>
        <begin position="349"/>
        <end position="381"/>
    </location>
</feature>
<feature type="transmembrane region" description="Helical" evidence="17">
    <location>
        <begin position="312"/>
        <end position="337"/>
    </location>
</feature>
<feature type="domain" description="NADH:quinone oxidoreductase/Mrp antiporter transmembrane" evidence="18">
    <location>
        <begin position="97"/>
        <end position="371"/>
    </location>
</feature>
<keyword evidence="7 17" id="KW-0679">Respiratory chain</keyword>
<accession>A0A343UJG4</accession>
<evidence type="ECO:0000256" key="11">
    <source>
        <dbReference type="ARBA" id="ARBA00022989"/>
    </source>
</evidence>
<evidence type="ECO:0000256" key="15">
    <source>
        <dbReference type="ARBA" id="ARBA00023136"/>
    </source>
</evidence>
<evidence type="ECO:0000256" key="7">
    <source>
        <dbReference type="ARBA" id="ARBA00022660"/>
    </source>
</evidence>
<evidence type="ECO:0000256" key="13">
    <source>
        <dbReference type="ARBA" id="ARBA00023075"/>
    </source>
</evidence>
<evidence type="ECO:0000256" key="3">
    <source>
        <dbReference type="ARBA" id="ARBA00009025"/>
    </source>
</evidence>
<dbReference type="PRINTS" id="PR01437">
    <property type="entry name" value="NUOXDRDTASE4"/>
</dbReference>
<evidence type="ECO:0000259" key="18">
    <source>
        <dbReference type="Pfam" id="PF00361"/>
    </source>
</evidence>
<keyword evidence="15 17" id="KW-0472">Membrane</keyword>
<feature type="transmembrane region" description="Helical" evidence="17">
    <location>
        <begin position="47"/>
        <end position="66"/>
    </location>
</feature>
<feature type="transmembrane region" description="Helical" evidence="17">
    <location>
        <begin position="7"/>
        <end position="35"/>
    </location>
</feature>
<evidence type="ECO:0000256" key="9">
    <source>
        <dbReference type="ARBA" id="ARBA00022967"/>
    </source>
</evidence>
<keyword evidence="12 17" id="KW-0520">NAD</keyword>